<keyword evidence="3" id="KW-1185">Reference proteome</keyword>
<protein>
    <submittedName>
        <fullName evidence="2">SIP domain-containing protein</fullName>
    </submittedName>
</protein>
<dbReference type="Gene3D" id="3.40.50.80">
    <property type="entry name" value="Nucleotide-binding domain of ferredoxin-NADP reductase (FNR) module"/>
    <property type="match status" value="1"/>
</dbReference>
<dbReference type="Proteomes" id="UP001054811">
    <property type="component" value="Chromosome"/>
</dbReference>
<dbReference type="Pfam" id="PF04954">
    <property type="entry name" value="SIP"/>
    <property type="match status" value="1"/>
</dbReference>
<evidence type="ECO:0000259" key="1">
    <source>
        <dbReference type="Pfam" id="PF04954"/>
    </source>
</evidence>
<accession>A0ABY5NNB8</accession>
<feature type="domain" description="SIP-like Rossmann fold" evidence="1">
    <location>
        <begin position="5"/>
        <end position="54"/>
    </location>
</feature>
<reference evidence="2" key="1">
    <citation type="submission" date="2022-01" db="EMBL/GenBank/DDBJ databases">
        <title>Microbacterium eymi and Microbacterium rhizovicinus sp. nov., isolated from the rhizospheric soil of Elymus tsukushiensis, a plant native to the Dokdo Islands, Republic of Korea.</title>
        <authorList>
            <person name="Hwang Y.J."/>
        </authorList>
    </citation>
    <scope>NUCLEOTIDE SEQUENCE</scope>
    <source>
        <strain evidence="2">KUDC0405</strain>
    </source>
</reference>
<proteinExistence type="predicted"/>
<gene>
    <name evidence="2" type="ORF">L2X98_29875</name>
</gene>
<name>A0ABY5NNB8_9MICO</name>
<dbReference type="RefSeq" id="WP_259613325.1">
    <property type="nucleotide sequence ID" value="NZ_CP091139.2"/>
</dbReference>
<evidence type="ECO:0000313" key="3">
    <source>
        <dbReference type="Proteomes" id="UP001054811"/>
    </source>
</evidence>
<evidence type="ECO:0000313" key="2">
    <source>
        <dbReference type="EMBL" id="UUT36660.1"/>
    </source>
</evidence>
<organism evidence="2 3">
    <name type="scientific">Microbacterium elymi</name>
    <dbReference type="NCBI Taxonomy" id="2909587"/>
    <lineage>
        <taxon>Bacteria</taxon>
        <taxon>Bacillati</taxon>
        <taxon>Actinomycetota</taxon>
        <taxon>Actinomycetes</taxon>
        <taxon>Micrococcales</taxon>
        <taxon>Microbacteriaceae</taxon>
        <taxon>Microbacterium</taxon>
    </lineage>
</organism>
<dbReference type="InterPro" id="IPR007037">
    <property type="entry name" value="SIP_rossman_dom"/>
</dbReference>
<dbReference type="InterPro" id="IPR039261">
    <property type="entry name" value="FNR_nucleotide-bd"/>
</dbReference>
<dbReference type="EMBL" id="CP091139">
    <property type="protein sequence ID" value="UUT36660.1"/>
    <property type="molecule type" value="Genomic_DNA"/>
</dbReference>
<sequence length="58" mass="6276">MLALHAVRAHAPAHTDTLHAYLAGEQELVAESRRHLVASGVPKSRIAFTGYWKVGRAG</sequence>